<dbReference type="FunFam" id="3.20.20.70:FF:000245">
    <property type="entry name" value="Bifunctional UMP-synthetase"/>
    <property type="match status" value="1"/>
</dbReference>
<dbReference type="PROSITE" id="PS00156">
    <property type="entry name" value="OMPDECASE"/>
    <property type="match status" value="1"/>
</dbReference>
<dbReference type="Pfam" id="PF00215">
    <property type="entry name" value="OMPdecase"/>
    <property type="match status" value="1"/>
</dbReference>
<evidence type="ECO:0000256" key="6">
    <source>
        <dbReference type="ARBA" id="ARBA00023239"/>
    </source>
</evidence>
<accession>A0A653DDZ6</accession>
<comment type="similarity">
    <text evidence="2">In the N-terminal section; belongs to the purine/pyrimidine phosphoribosyltransferase family.</text>
</comment>
<dbReference type="GO" id="GO:0004590">
    <property type="term" value="F:orotidine-5'-phosphate decarboxylase activity"/>
    <property type="evidence" value="ECO:0007669"/>
    <property type="project" value="UniProtKB-EC"/>
</dbReference>
<dbReference type="GO" id="GO:0004588">
    <property type="term" value="F:orotate phosphoribosyltransferase activity"/>
    <property type="evidence" value="ECO:0007669"/>
    <property type="project" value="TreeGrafter"/>
</dbReference>
<comment type="pathway">
    <text evidence="1 9">Pyrimidine metabolism; UMP biosynthesis via de novo pathway; UMP from orotate: step 2/2.</text>
</comment>
<organism evidence="11 12">
    <name type="scientific">Callosobruchus maculatus</name>
    <name type="common">Southern cowpea weevil</name>
    <name type="synonym">Pulse bruchid</name>
    <dbReference type="NCBI Taxonomy" id="64391"/>
    <lineage>
        <taxon>Eukaryota</taxon>
        <taxon>Metazoa</taxon>
        <taxon>Ecdysozoa</taxon>
        <taxon>Arthropoda</taxon>
        <taxon>Hexapoda</taxon>
        <taxon>Insecta</taxon>
        <taxon>Pterygota</taxon>
        <taxon>Neoptera</taxon>
        <taxon>Endopterygota</taxon>
        <taxon>Coleoptera</taxon>
        <taxon>Polyphaga</taxon>
        <taxon>Cucujiformia</taxon>
        <taxon>Chrysomeloidea</taxon>
        <taxon>Chrysomelidae</taxon>
        <taxon>Bruchinae</taxon>
        <taxon>Bruchini</taxon>
        <taxon>Callosobruchus</taxon>
    </lineage>
</organism>
<dbReference type="Gene3D" id="3.20.20.70">
    <property type="entry name" value="Aldolase class I"/>
    <property type="match status" value="1"/>
</dbReference>
<evidence type="ECO:0000256" key="5">
    <source>
        <dbReference type="ARBA" id="ARBA00022975"/>
    </source>
</evidence>
<dbReference type="InterPro" id="IPR029057">
    <property type="entry name" value="PRTase-like"/>
</dbReference>
<protein>
    <recommendedName>
        <fullName evidence="9">Orotidine 5'-phosphate decarboxylase</fullName>
        <ecNumber evidence="9">4.1.1.23</ecNumber>
    </recommendedName>
</protein>
<dbReference type="InterPro" id="IPR000836">
    <property type="entry name" value="PRTase_dom"/>
</dbReference>
<feature type="binding site" evidence="8">
    <location>
        <position position="276"/>
    </location>
    <ligand>
        <name>substrate</name>
    </ligand>
</feature>
<proteinExistence type="inferred from homology"/>
<dbReference type="EC" id="4.1.1.23" evidence="9"/>
<gene>
    <name evidence="11" type="ORF">CALMAC_LOCUS16626</name>
</gene>
<comment type="similarity">
    <text evidence="3">In the C-terminal section; belongs to the OMP decarboxylase family.</text>
</comment>
<keyword evidence="6 9" id="KW-0456">Lyase</keyword>
<dbReference type="SUPFAM" id="SSF53271">
    <property type="entry name" value="PRTase-like"/>
    <property type="match status" value="1"/>
</dbReference>
<dbReference type="GO" id="GO:0006207">
    <property type="term" value="P:'de novo' pyrimidine nucleobase biosynthetic process"/>
    <property type="evidence" value="ECO:0007669"/>
    <property type="project" value="InterPro"/>
</dbReference>
<evidence type="ECO:0000256" key="3">
    <source>
        <dbReference type="ARBA" id="ARBA00009769"/>
    </source>
</evidence>
<dbReference type="UniPathway" id="UPA00070">
    <property type="reaction ID" value="UER00120"/>
</dbReference>
<evidence type="ECO:0000313" key="11">
    <source>
        <dbReference type="EMBL" id="VEN58218.1"/>
    </source>
</evidence>
<dbReference type="InterPro" id="IPR001754">
    <property type="entry name" value="OMPdeCOase_dom"/>
</dbReference>
<dbReference type="NCBIfam" id="TIGR01740">
    <property type="entry name" value="pyrF"/>
    <property type="match status" value="1"/>
</dbReference>
<evidence type="ECO:0000313" key="12">
    <source>
        <dbReference type="Proteomes" id="UP000410492"/>
    </source>
</evidence>
<dbReference type="Proteomes" id="UP000410492">
    <property type="component" value="Unassembled WGS sequence"/>
</dbReference>
<dbReference type="AlphaFoldDB" id="A0A653DDZ6"/>
<dbReference type="InterPro" id="IPR018089">
    <property type="entry name" value="OMPdecase_AS"/>
</dbReference>
<evidence type="ECO:0000256" key="9">
    <source>
        <dbReference type="RuleBase" id="RU000512"/>
    </source>
</evidence>
<dbReference type="InterPro" id="IPR013785">
    <property type="entry name" value="Aldolase_TIM"/>
</dbReference>
<keyword evidence="12" id="KW-1185">Reference proteome</keyword>
<feature type="domain" description="Orotidine 5'-phosphate decarboxylase" evidence="10">
    <location>
        <begin position="157"/>
        <end position="371"/>
    </location>
</feature>
<dbReference type="Gene3D" id="3.40.50.2020">
    <property type="match status" value="1"/>
</dbReference>
<dbReference type="SMART" id="SM00934">
    <property type="entry name" value="OMPdecase"/>
    <property type="match status" value="1"/>
</dbReference>
<feature type="active site" description="For OMPdecase activity" evidence="7">
    <location>
        <position position="221"/>
    </location>
</feature>
<keyword evidence="5 9" id="KW-0665">Pyrimidine biosynthesis</keyword>
<feature type="binding site" evidence="8">
    <location>
        <position position="185"/>
    </location>
    <ligand>
        <name>substrate</name>
    </ligand>
</feature>
<feature type="binding site" evidence="8">
    <location>
        <position position="335"/>
    </location>
    <ligand>
        <name>substrate</name>
    </ligand>
</feature>
<evidence type="ECO:0000256" key="8">
    <source>
        <dbReference type="PIRSR" id="PIRSR614732-2"/>
    </source>
</evidence>
<feature type="active site" description="For OMPdecase activity" evidence="7">
    <location>
        <position position="218"/>
    </location>
</feature>
<dbReference type="PANTHER" id="PTHR19278">
    <property type="entry name" value="OROTATE PHOSPHORIBOSYLTRANSFERASE"/>
    <property type="match status" value="1"/>
</dbReference>
<feature type="binding site" evidence="8">
    <location>
        <position position="163"/>
    </location>
    <ligand>
        <name>substrate</name>
    </ligand>
</feature>
<sequence length="386" mass="42614">MVMRRKEAKDYGTKKMIEGVFKTGDNCLIIEDVITSGSSILETVDDLTAEGIKCSEAVVLLNREQGGTEFLKQNGINVHSLLNLTDLMRYLQEEGCVDQKTVNKVSDYLQTTQIDQKALAKSLSKDRLHLSFAERAKVAKNPVAAQLFQIMATKETTLCLAADVTDATALLNLAEQAGPHICALKTHIDIVDDFHRNLITPLQEIAKRHNFVLFEDRKFCDIGKTIELQYSKGMYKISSWAQLVTAHALLGKGVLDVIKKAEGLEKRGVFLLAEASCSGTLIDAKYSKSTLKMAEEYPDLVTGIVCQSPMFLNNPGLIQLTPGVQIDIKADDVDQQYNSPESVVIEKGCDIAVVGRGITKAADTAVAAEKYKKILWDAYLQRIKKN</sequence>
<reference evidence="11 12" key="1">
    <citation type="submission" date="2019-01" db="EMBL/GenBank/DDBJ databases">
        <authorList>
            <person name="Sayadi A."/>
        </authorList>
    </citation>
    <scope>NUCLEOTIDE SEQUENCE [LARGE SCALE GENOMIC DNA]</scope>
</reference>
<comment type="catalytic activity">
    <reaction evidence="9">
        <text>orotidine 5'-phosphate + H(+) = UMP + CO2</text>
        <dbReference type="Rhea" id="RHEA:11596"/>
        <dbReference type="ChEBI" id="CHEBI:15378"/>
        <dbReference type="ChEBI" id="CHEBI:16526"/>
        <dbReference type="ChEBI" id="CHEBI:57538"/>
        <dbReference type="ChEBI" id="CHEBI:57865"/>
        <dbReference type="EC" id="4.1.1.23"/>
    </reaction>
</comment>
<dbReference type="InterPro" id="IPR014732">
    <property type="entry name" value="OMPdecase"/>
</dbReference>
<evidence type="ECO:0000259" key="10">
    <source>
        <dbReference type="SMART" id="SM00934"/>
    </source>
</evidence>
<dbReference type="PANTHER" id="PTHR19278:SF9">
    <property type="entry name" value="URIDINE 5'-MONOPHOSPHATE SYNTHASE"/>
    <property type="match status" value="1"/>
</dbReference>
<dbReference type="EMBL" id="CAACVG010011501">
    <property type="protein sequence ID" value="VEN58218.1"/>
    <property type="molecule type" value="Genomic_DNA"/>
</dbReference>
<dbReference type="InterPro" id="IPR011060">
    <property type="entry name" value="RibuloseP-bd_barrel"/>
</dbReference>
<evidence type="ECO:0000256" key="7">
    <source>
        <dbReference type="PIRSR" id="PIRSR614732-1"/>
    </source>
</evidence>
<dbReference type="OrthoDB" id="10263753at2759"/>
<feature type="binding site" evidence="8">
    <location>
        <position position="355"/>
    </location>
    <ligand>
        <name>substrate</name>
    </ligand>
</feature>
<dbReference type="CDD" id="cd04725">
    <property type="entry name" value="OMP_decarboxylase_like"/>
    <property type="match status" value="1"/>
</dbReference>
<dbReference type="SUPFAM" id="SSF51366">
    <property type="entry name" value="Ribulose-phoshate binding barrel"/>
    <property type="match status" value="1"/>
</dbReference>
<keyword evidence="4 9" id="KW-0210">Decarboxylase</keyword>
<name>A0A653DDZ6_CALMS</name>
<evidence type="ECO:0000256" key="1">
    <source>
        <dbReference type="ARBA" id="ARBA00004861"/>
    </source>
</evidence>
<dbReference type="CDD" id="cd06223">
    <property type="entry name" value="PRTases_typeI"/>
    <property type="match status" value="1"/>
</dbReference>
<evidence type="ECO:0000256" key="2">
    <source>
        <dbReference type="ARBA" id="ARBA00006221"/>
    </source>
</evidence>
<evidence type="ECO:0000256" key="4">
    <source>
        <dbReference type="ARBA" id="ARBA00022793"/>
    </source>
</evidence>
<dbReference type="GO" id="GO:0044205">
    <property type="term" value="P:'de novo' UMP biosynthetic process"/>
    <property type="evidence" value="ECO:0007669"/>
    <property type="project" value="UniProtKB-UniPathway"/>
</dbReference>
<feature type="active site" description="For OMPdecase activity" evidence="7">
    <location>
        <position position="216"/>
    </location>
</feature>
<comment type="similarity">
    <text evidence="9">Belongs to the OMP decarboxylase family.</text>
</comment>
<feature type="binding site" evidence="8">
    <location>
        <position position="356"/>
    </location>
    <ligand>
        <name>substrate</name>
    </ligand>
</feature>